<feature type="non-terminal residue" evidence="1">
    <location>
        <position position="1"/>
    </location>
</feature>
<feature type="non-terminal residue" evidence="1">
    <location>
        <position position="284"/>
    </location>
</feature>
<dbReference type="EMBL" id="CAKKNE010000002">
    <property type="protein sequence ID" value="CAH0369158.1"/>
    <property type="molecule type" value="Genomic_DNA"/>
</dbReference>
<reference evidence="1" key="1">
    <citation type="submission" date="2021-11" db="EMBL/GenBank/DDBJ databases">
        <authorList>
            <consortium name="Genoscope - CEA"/>
            <person name="William W."/>
        </authorList>
    </citation>
    <scope>NUCLEOTIDE SEQUENCE</scope>
</reference>
<organism evidence="1 2">
    <name type="scientific">Pelagomonas calceolata</name>
    <dbReference type="NCBI Taxonomy" id="35677"/>
    <lineage>
        <taxon>Eukaryota</taxon>
        <taxon>Sar</taxon>
        <taxon>Stramenopiles</taxon>
        <taxon>Ochrophyta</taxon>
        <taxon>Pelagophyceae</taxon>
        <taxon>Pelagomonadales</taxon>
        <taxon>Pelagomonadaceae</taxon>
        <taxon>Pelagomonas</taxon>
    </lineage>
</organism>
<evidence type="ECO:0000313" key="1">
    <source>
        <dbReference type="EMBL" id="CAH0369158.1"/>
    </source>
</evidence>
<comment type="caution">
    <text evidence="1">The sequence shown here is derived from an EMBL/GenBank/DDBJ whole genome shotgun (WGS) entry which is preliminary data.</text>
</comment>
<name>A0A8J2SAU9_9STRA</name>
<keyword evidence="2" id="KW-1185">Reference proteome</keyword>
<accession>A0A8J2SAU9</accession>
<protein>
    <submittedName>
        <fullName evidence="1">Uncharacterized protein</fullName>
    </submittedName>
</protein>
<dbReference type="Proteomes" id="UP000789595">
    <property type="component" value="Unassembled WGS sequence"/>
</dbReference>
<evidence type="ECO:0000313" key="2">
    <source>
        <dbReference type="Proteomes" id="UP000789595"/>
    </source>
</evidence>
<gene>
    <name evidence="1" type="ORF">PECAL_2P22690</name>
</gene>
<dbReference type="AlphaFoldDB" id="A0A8J2SAU9"/>
<sequence length="284" mass="30933">ETQQHTYSEVPAPPVGRDPRGMSLVRRLEAVDAVPALQEIFGIARGHPLPGLLRRLLPRNLAHGAADAPALIKTPAVGLDVPHRVVQRLRGLGLPVQARFHPLRLLDPQIVDGLARVLRADVGQRLGDRRQPHKLVAAPLPPRILGRRVIDTPHGARRPFNKFAHELALFVQFLAVALVADQRGLQVVAPAHLRIQKAVAGPSYRRRRRRDALAVVPPPLALELAALLGQPCSPLLVEVEAGVDAVGWFRGGHEGDCPGVLHGMVRWGCLFRVPESLLVSYGTL</sequence>
<proteinExistence type="predicted"/>